<dbReference type="HOGENOM" id="CLU_1472938_0_0_9"/>
<evidence type="ECO:0000313" key="2">
    <source>
        <dbReference type="Proteomes" id="UP000006346"/>
    </source>
</evidence>
<dbReference type="OrthoDB" id="1796198at2"/>
<protein>
    <submittedName>
        <fullName evidence="1">Uncharacterized protein</fullName>
    </submittedName>
</protein>
<dbReference type="EMBL" id="CP003108">
    <property type="protein sequence ID" value="AET69981.1"/>
    <property type="molecule type" value="Genomic_DNA"/>
</dbReference>
<dbReference type="RefSeq" id="WP_014186788.1">
    <property type="nucleotide sequence ID" value="NC_016584.1"/>
</dbReference>
<dbReference type="STRING" id="768706.Desor_4576"/>
<reference evidence="1 2" key="2">
    <citation type="journal article" date="2012" name="J. Bacteriol.">
        <title>Complete genome sequences of Desulfosporosinus orientis DSM765T, Desulfosporosinus youngiae DSM17734T, Desulfosporosinus meridiei DSM13257T, and Desulfosporosinus acidiphilus DSM22704T.</title>
        <authorList>
            <person name="Pester M."/>
            <person name="Brambilla E."/>
            <person name="Alazard D."/>
            <person name="Rattei T."/>
            <person name="Weinmaier T."/>
            <person name="Han J."/>
            <person name="Lucas S."/>
            <person name="Lapidus A."/>
            <person name="Cheng J.F."/>
            <person name="Goodwin L."/>
            <person name="Pitluck S."/>
            <person name="Peters L."/>
            <person name="Ovchinnikova G."/>
            <person name="Teshima H."/>
            <person name="Detter J.C."/>
            <person name="Han C.S."/>
            <person name="Tapia R."/>
            <person name="Land M.L."/>
            <person name="Hauser L."/>
            <person name="Kyrpides N.C."/>
            <person name="Ivanova N.N."/>
            <person name="Pagani I."/>
            <person name="Huntmann M."/>
            <person name="Wei C.L."/>
            <person name="Davenport K.W."/>
            <person name="Daligault H."/>
            <person name="Chain P.S."/>
            <person name="Chen A."/>
            <person name="Mavromatis K."/>
            <person name="Markowitz V."/>
            <person name="Szeto E."/>
            <person name="Mikhailova N."/>
            <person name="Pati A."/>
            <person name="Wagner M."/>
            <person name="Woyke T."/>
            <person name="Ollivier B."/>
            <person name="Klenk H.P."/>
            <person name="Spring S."/>
            <person name="Loy A."/>
        </authorList>
    </citation>
    <scope>NUCLEOTIDE SEQUENCE [LARGE SCALE GENOMIC DNA]</scope>
    <source>
        <strain evidence="2">ATCC 19365 / DSM 765 / NCIMB 8382 / VKM B-1628</strain>
    </source>
</reference>
<name>G7WC07_DESOD</name>
<proteinExistence type="predicted"/>
<evidence type="ECO:0000313" key="1">
    <source>
        <dbReference type="EMBL" id="AET69981.1"/>
    </source>
</evidence>
<dbReference type="Proteomes" id="UP000006346">
    <property type="component" value="Chromosome"/>
</dbReference>
<sequence>MDTISATSIIDLGSINLVLVPRLNSALEVIQLKVYEREGYFLNPNPEVNESQIAEYSICSSCYTQGISEIRDLYEGWARIDKAEPVTLIGIHNQNPNILYIQFSLGDQYFMYKRCLLSNKEMIYEELFGKKPHLRWRSLNKEDEQYLMAKLRFMPKAKNAISFYTYSAQKRIRRRYAFSHSKG</sequence>
<keyword evidence="2" id="KW-1185">Reference proteome</keyword>
<accession>G7WC07</accession>
<gene>
    <name evidence="1" type="ordered locus">Desor_4576</name>
</gene>
<dbReference type="AlphaFoldDB" id="G7WC07"/>
<dbReference type="PATRIC" id="fig|768706.3.peg.4651"/>
<dbReference type="KEGG" id="dor:Desor_4576"/>
<organism evidence="1 2">
    <name type="scientific">Desulfosporosinus orientis (strain ATCC 19365 / DSM 765 / NCIMB 8382 / VKM B-1628 / Singapore I)</name>
    <name type="common">Desulfotomaculum orientis</name>
    <dbReference type="NCBI Taxonomy" id="768706"/>
    <lineage>
        <taxon>Bacteria</taxon>
        <taxon>Bacillati</taxon>
        <taxon>Bacillota</taxon>
        <taxon>Clostridia</taxon>
        <taxon>Eubacteriales</taxon>
        <taxon>Desulfitobacteriaceae</taxon>
        <taxon>Desulfosporosinus</taxon>
    </lineage>
</organism>
<reference evidence="2" key="1">
    <citation type="submission" date="2011-11" db="EMBL/GenBank/DDBJ databases">
        <title>Complete sequence of Desulfosporosinus orientis DSM 765.</title>
        <authorList>
            <person name="Lucas S."/>
            <person name="Han J."/>
            <person name="Lapidus A."/>
            <person name="Cheng J.-F."/>
            <person name="Goodwin L."/>
            <person name="Pitluck S."/>
            <person name="Peters L."/>
            <person name="Ovchinnikova G."/>
            <person name="Teshima H."/>
            <person name="Detter J.C."/>
            <person name="Han C."/>
            <person name="Tapia R."/>
            <person name="Land M."/>
            <person name="Hauser L."/>
            <person name="Kyrpides N."/>
            <person name="Ivanova N."/>
            <person name="Pagani I."/>
            <person name="Pester M."/>
            <person name="Spring S."/>
            <person name="Ollivier B."/>
            <person name="Rattei T."/>
            <person name="Klenk H.-P."/>
            <person name="Wagner M."/>
            <person name="Loy A."/>
            <person name="Woyke T."/>
        </authorList>
    </citation>
    <scope>NUCLEOTIDE SEQUENCE [LARGE SCALE GENOMIC DNA]</scope>
    <source>
        <strain evidence="2">ATCC 19365 / DSM 765 / NCIMB 8382 / VKM B-1628</strain>
    </source>
</reference>